<dbReference type="OrthoDB" id="8921675at2759"/>
<dbReference type="GO" id="GO:0042776">
    <property type="term" value="P:proton motive force-driven mitochondrial ATP synthesis"/>
    <property type="evidence" value="ECO:0007669"/>
    <property type="project" value="TreeGrafter"/>
</dbReference>
<evidence type="ECO:0000256" key="5">
    <source>
        <dbReference type="ARBA" id="ARBA00022781"/>
    </source>
</evidence>
<dbReference type="RefSeq" id="XP_028311353.1">
    <property type="nucleotide sequence ID" value="XM_028455552.1"/>
</dbReference>
<keyword evidence="12" id="KW-1185">Reference proteome</keyword>
<keyword evidence="4" id="KW-0138">CF(0)</keyword>
<dbReference type="InterPro" id="IPR019344">
    <property type="entry name" value="F1F0-ATPsyn_F_prd"/>
</dbReference>
<comment type="subcellular location">
    <subcellularLocation>
        <location evidence="1">Mitochondrion membrane</location>
    </subcellularLocation>
</comment>
<dbReference type="Ensembl" id="ENSGWIT00000016377.1">
    <property type="protein sequence ID" value="ENSGWIP00000014828.1"/>
    <property type="gene ID" value="ENSGWIG00000008333.1"/>
</dbReference>
<comment type="similarity">
    <text evidence="2">Belongs to the ATPase F chain family.</text>
</comment>
<name>A0A8C5G4V2_GOUWI</name>
<evidence type="ECO:0000256" key="3">
    <source>
        <dbReference type="ARBA" id="ARBA00022448"/>
    </source>
</evidence>
<dbReference type="Pfam" id="PF10206">
    <property type="entry name" value="WRW"/>
    <property type="match status" value="1"/>
</dbReference>
<evidence type="ECO:0000256" key="2">
    <source>
        <dbReference type="ARBA" id="ARBA00005895"/>
    </source>
</evidence>
<keyword evidence="6" id="KW-0406">Ion transport</keyword>
<evidence type="ECO:0000313" key="11">
    <source>
        <dbReference type="Ensembl" id="ENSGWIP00000014828.1"/>
    </source>
</evidence>
<keyword evidence="7" id="KW-0496">Mitochondrion</keyword>
<dbReference type="PANTHER" id="PTHR13080:SF17">
    <property type="entry name" value="ATP SYNTHASE SUBUNIT F, MITOCHONDRIAL"/>
    <property type="match status" value="1"/>
</dbReference>
<reference evidence="11" key="3">
    <citation type="submission" date="2025-09" db="UniProtKB">
        <authorList>
            <consortium name="Ensembl"/>
        </authorList>
    </citation>
    <scope>IDENTIFICATION</scope>
</reference>
<reference evidence="11" key="1">
    <citation type="submission" date="2020-06" db="EMBL/GenBank/DDBJ databases">
        <authorList>
            <consortium name="Wellcome Sanger Institute Data Sharing"/>
        </authorList>
    </citation>
    <scope>NUCLEOTIDE SEQUENCE [LARGE SCALE GENOMIC DNA]</scope>
</reference>
<organism evidence="11 12">
    <name type="scientific">Gouania willdenowi</name>
    <name type="common">Blunt-snouted clingfish</name>
    <name type="synonym">Lepadogaster willdenowi</name>
    <dbReference type="NCBI Taxonomy" id="441366"/>
    <lineage>
        <taxon>Eukaryota</taxon>
        <taxon>Metazoa</taxon>
        <taxon>Chordata</taxon>
        <taxon>Craniata</taxon>
        <taxon>Vertebrata</taxon>
        <taxon>Euteleostomi</taxon>
        <taxon>Actinopterygii</taxon>
        <taxon>Neopterygii</taxon>
        <taxon>Teleostei</taxon>
        <taxon>Neoteleostei</taxon>
        <taxon>Acanthomorphata</taxon>
        <taxon>Ovalentaria</taxon>
        <taxon>Blenniimorphae</taxon>
        <taxon>Blenniiformes</taxon>
        <taxon>Gobiesocoidei</taxon>
        <taxon>Gobiesocidae</taxon>
        <taxon>Gobiesocinae</taxon>
        <taxon>Gouania</taxon>
    </lineage>
</organism>
<proteinExistence type="inferred from homology"/>
<keyword evidence="3" id="KW-0813">Transport</keyword>
<dbReference type="Proteomes" id="UP000694680">
    <property type="component" value="Chromosome 8"/>
</dbReference>
<accession>A0A8C5G4V2</accession>
<keyword evidence="8 10" id="KW-0472">Membrane</keyword>
<evidence type="ECO:0000256" key="1">
    <source>
        <dbReference type="ARBA" id="ARBA00004325"/>
    </source>
</evidence>
<dbReference type="PANTHER" id="PTHR13080">
    <property type="entry name" value="ATP SYNTHASE F CHAIN, MITOCHONDRIAL-RELATED"/>
    <property type="match status" value="1"/>
</dbReference>
<keyword evidence="10" id="KW-0812">Transmembrane</keyword>
<protein>
    <submittedName>
        <fullName evidence="11">ATP synthase subunit f, mitochondrial-like</fullName>
    </submittedName>
</protein>
<evidence type="ECO:0000256" key="9">
    <source>
        <dbReference type="ARBA" id="ARBA00023310"/>
    </source>
</evidence>
<keyword evidence="5" id="KW-0375">Hydrogen ion transport</keyword>
<keyword evidence="10" id="KW-1133">Transmembrane helix</keyword>
<evidence type="ECO:0000256" key="6">
    <source>
        <dbReference type="ARBA" id="ARBA00023065"/>
    </source>
</evidence>
<feature type="transmembrane region" description="Helical" evidence="10">
    <location>
        <begin position="57"/>
        <end position="77"/>
    </location>
</feature>
<dbReference type="AlphaFoldDB" id="A0A8C5G4V2"/>
<gene>
    <name evidence="11" type="primary">atp5mf</name>
</gene>
<dbReference type="GO" id="GO:0046933">
    <property type="term" value="F:proton-transporting ATP synthase activity, rotational mechanism"/>
    <property type="evidence" value="ECO:0007669"/>
    <property type="project" value="TreeGrafter"/>
</dbReference>
<reference evidence="11" key="2">
    <citation type="submission" date="2025-08" db="UniProtKB">
        <authorList>
            <consortium name="Ensembl"/>
        </authorList>
    </citation>
    <scope>IDENTIFICATION</scope>
</reference>
<evidence type="ECO:0000256" key="10">
    <source>
        <dbReference type="SAM" id="Phobius"/>
    </source>
</evidence>
<evidence type="ECO:0000313" key="12">
    <source>
        <dbReference type="Proteomes" id="UP000694680"/>
    </source>
</evidence>
<evidence type="ECO:0000256" key="7">
    <source>
        <dbReference type="ARBA" id="ARBA00023128"/>
    </source>
</evidence>
<dbReference type="GeneID" id="114468576"/>
<dbReference type="CTD" id="9551"/>
<evidence type="ECO:0000256" key="4">
    <source>
        <dbReference type="ARBA" id="ARBA00022547"/>
    </source>
</evidence>
<keyword evidence="9" id="KW-0066">ATP synthesis</keyword>
<dbReference type="GO" id="GO:0031966">
    <property type="term" value="C:mitochondrial membrane"/>
    <property type="evidence" value="ECO:0007669"/>
    <property type="project" value="UniProtKB-SubCell"/>
</dbReference>
<sequence length="89" mass="10283">MADKAVSIVEKRLLDVKLSELGSWLGGRDFTPNGVISAMARGRDRYYNKYIFVRKGGIGGIAMMITGYIVISYVWSFDHIKHDRWRKYH</sequence>
<dbReference type="GO" id="GO:0045259">
    <property type="term" value="C:proton-transporting ATP synthase complex"/>
    <property type="evidence" value="ECO:0007669"/>
    <property type="project" value="UniProtKB-KW"/>
</dbReference>
<evidence type="ECO:0000256" key="8">
    <source>
        <dbReference type="ARBA" id="ARBA00023136"/>
    </source>
</evidence>